<keyword evidence="1" id="KW-0175">Coiled coil</keyword>
<protein>
    <submittedName>
        <fullName evidence="2">Uncharacterized protein</fullName>
    </submittedName>
</protein>
<dbReference type="OrthoDB" id="6615224at2"/>
<dbReference type="Proteomes" id="UP000295433">
    <property type="component" value="Unassembled WGS sequence"/>
</dbReference>
<evidence type="ECO:0000256" key="1">
    <source>
        <dbReference type="SAM" id="Coils"/>
    </source>
</evidence>
<proteinExistence type="predicted"/>
<dbReference type="RefSeq" id="WP_132457892.1">
    <property type="nucleotide sequence ID" value="NZ_JAWIZJ010000011.1"/>
</dbReference>
<evidence type="ECO:0000313" key="2">
    <source>
        <dbReference type="EMBL" id="TCV04178.1"/>
    </source>
</evidence>
<keyword evidence="3" id="KW-1185">Reference proteome</keyword>
<sequence>MDILNQLKLVGANYEASIADRQELKRRVAELERQRDELVAENAALKSAAEFSTAPDMWEELGGNVLKYQYAEWYADILKTAMKTPKTDAALREIGAKAVDKLICWATAGNVPAELTIEELEEFAQQLREGKV</sequence>
<comment type="caution">
    <text evidence="2">The sequence shown here is derived from an EMBL/GenBank/DDBJ whole genome shotgun (WGS) entry which is preliminary data.</text>
</comment>
<evidence type="ECO:0000313" key="3">
    <source>
        <dbReference type="Proteomes" id="UP000295433"/>
    </source>
</evidence>
<accession>A0A4R3VK06</accession>
<dbReference type="EMBL" id="SMBY01000011">
    <property type="protein sequence ID" value="TCV04178.1"/>
    <property type="molecule type" value="Genomic_DNA"/>
</dbReference>
<reference evidence="2 3" key="1">
    <citation type="submission" date="2019-03" db="EMBL/GenBank/DDBJ databases">
        <title>Genomic Encyclopedia of Type Strains, Phase IV (KMG-IV): sequencing the most valuable type-strain genomes for metagenomic binning, comparative biology and taxonomic classification.</title>
        <authorList>
            <person name="Goeker M."/>
        </authorList>
    </citation>
    <scope>NUCLEOTIDE SEQUENCE [LARGE SCALE GENOMIC DNA]</scope>
    <source>
        <strain evidence="2 3">DSM 16730</strain>
    </source>
</reference>
<feature type="coiled-coil region" evidence="1">
    <location>
        <begin position="14"/>
        <end position="48"/>
    </location>
</feature>
<name>A0A4R3VK06_9GAMM</name>
<dbReference type="AlphaFoldDB" id="A0A4R3VK06"/>
<gene>
    <name evidence="2" type="ORF">EDC54_11148</name>
</gene>
<organism evidence="2 3">
    <name type="scientific">Samsonia erythrinae</name>
    <dbReference type="NCBI Taxonomy" id="160434"/>
    <lineage>
        <taxon>Bacteria</taxon>
        <taxon>Pseudomonadati</taxon>
        <taxon>Pseudomonadota</taxon>
        <taxon>Gammaproteobacteria</taxon>
        <taxon>Enterobacterales</taxon>
        <taxon>Pectobacteriaceae</taxon>
        <taxon>Samsonia</taxon>
    </lineage>
</organism>